<accession>A0A4Y2AHL4</accession>
<reference evidence="1 2" key="1">
    <citation type="journal article" date="2019" name="Sci. Rep.">
        <title>Orb-weaving spider Araneus ventricosus genome elucidates the spidroin gene catalogue.</title>
        <authorList>
            <person name="Kono N."/>
            <person name="Nakamura H."/>
            <person name="Ohtoshi R."/>
            <person name="Moran D.A.P."/>
            <person name="Shinohara A."/>
            <person name="Yoshida Y."/>
            <person name="Fujiwara M."/>
            <person name="Mori M."/>
            <person name="Tomita M."/>
            <person name="Arakawa K."/>
        </authorList>
    </citation>
    <scope>NUCLEOTIDE SEQUENCE [LARGE SCALE GENOMIC DNA]</scope>
</reference>
<gene>
    <name evidence="1" type="ORF">AVEN_65319_1</name>
</gene>
<comment type="caution">
    <text evidence="1">The sequence shown here is derived from an EMBL/GenBank/DDBJ whole genome shotgun (WGS) entry which is preliminary data.</text>
</comment>
<proteinExistence type="predicted"/>
<evidence type="ECO:0000313" key="1">
    <source>
        <dbReference type="EMBL" id="GBL78779.1"/>
    </source>
</evidence>
<sequence length="146" mass="16352">MLNETSLNKDLKNLDKAILGIIAHIQYVCLKHIKFVKVKWSPTDVVWKFDGLQVPRRLEFTSKFTTIQCACPSFSSIAVRRGTTPFTALSTIYCGTADTCCLMASFNVGSDGGLLRLTFDFKNPPNQKTQGVRSRDLGSMRVERID</sequence>
<organism evidence="1 2">
    <name type="scientific">Araneus ventricosus</name>
    <name type="common">Orbweaver spider</name>
    <name type="synonym">Epeira ventricosa</name>
    <dbReference type="NCBI Taxonomy" id="182803"/>
    <lineage>
        <taxon>Eukaryota</taxon>
        <taxon>Metazoa</taxon>
        <taxon>Ecdysozoa</taxon>
        <taxon>Arthropoda</taxon>
        <taxon>Chelicerata</taxon>
        <taxon>Arachnida</taxon>
        <taxon>Araneae</taxon>
        <taxon>Araneomorphae</taxon>
        <taxon>Entelegynae</taxon>
        <taxon>Araneoidea</taxon>
        <taxon>Araneidae</taxon>
        <taxon>Araneus</taxon>
    </lineage>
</organism>
<name>A0A4Y2AHL4_ARAVE</name>
<protein>
    <submittedName>
        <fullName evidence="1">Uncharacterized protein</fullName>
    </submittedName>
</protein>
<dbReference type="AlphaFoldDB" id="A0A4Y2AHL4"/>
<keyword evidence="2" id="KW-1185">Reference proteome</keyword>
<dbReference type="EMBL" id="BGPR01000016">
    <property type="protein sequence ID" value="GBL78779.1"/>
    <property type="molecule type" value="Genomic_DNA"/>
</dbReference>
<dbReference type="Proteomes" id="UP000499080">
    <property type="component" value="Unassembled WGS sequence"/>
</dbReference>
<evidence type="ECO:0000313" key="2">
    <source>
        <dbReference type="Proteomes" id="UP000499080"/>
    </source>
</evidence>